<evidence type="ECO:0000313" key="3">
    <source>
        <dbReference type="Proteomes" id="UP001500483"/>
    </source>
</evidence>
<name>A0ABP6RXX2_9PSEU</name>
<organism evidence="2 3">
    <name type="scientific">Saccharopolyspora gregorii</name>
    <dbReference type="NCBI Taxonomy" id="33914"/>
    <lineage>
        <taxon>Bacteria</taxon>
        <taxon>Bacillati</taxon>
        <taxon>Actinomycetota</taxon>
        <taxon>Actinomycetes</taxon>
        <taxon>Pseudonocardiales</taxon>
        <taxon>Pseudonocardiaceae</taxon>
        <taxon>Saccharopolyspora</taxon>
    </lineage>
</organism>
<dbReference type="RefSeq" id="WP_224961402.1">
    <property type="nucleotide sequence ID" value="NZ_BAAAYK010000038.1"/>
</dbReference>
<gene>
    <name evidence="2" type="ORF">GCM10020366_53340</name>
</gene>
<accession>A0ABP6RXX2</accession>
<proteinExistence type="predicted"/>
<evidence type="ECO:0000313" key="2">
    <source>
        <dbReference type="EMBL" id="GAA3363031.1"/>
    </source>
</evidence>
<protein>
    <submittedName>
        <fullName evidence="2">Uncharacterized protein</fullName>
    </submittedName>
</protein>
<sequence>MPALLGDPELTALAMACRIAGLERDLHDTRPPSWNLYNPHGERDPDIEGEMPL</sequence>
<dbReference type="EMBL" id="BAAAYK010000038">
    <property type="protein sequence ID" value="GAA3363031.1"/>
    <property type="molecule type" value="Genomic_DNA"/>
</dbReference>
<comment type="caution">
    <text evidence="2">The sequence shown here is derived from an EMBL/GenBank/DDBJ whole genome shotgun (WGS) entry which is preliminary data.</text>
</comment>
<reference evidence="3" key="1">
    <citation type="journal article" date="2019" name="Int. J. Syst. Evol. Microbiol.">
        <title>The Global Catalogue of Microorganisms (GCM) 10K type strain sequencing project: providing services to taxonomists for standard genome sequencing and annotation.</title>
        <authorList>
            <consortium name="The Broad Institute Genomics Platform"/>
            <consortium name="The Broad Institute Genome Sequencing Center for Infectious Disease"/>
            <person name="Wu L."/>
            <person name="Ma J."/>
        </authorList>
    </citation>
    <scope>NUCLEOTIDE SEQUENCE [LARGE SCALE GENOMIC DNA]</scope>
    <source>
        <strain evidence="3">JCM 9687</strain>
    </source>
</reference>
<feature type="region of interest" description="Disordered" evidence="1">
    <location>
        <begin position="26"/>
        <end position="53"/>
    </location>
</feature>
<keyword evidence="3" id="KW-1185">Reference proteome</keyword>
<dbReference type="Proteomes" id="UP001500483">
    <property type="component" value="Unassembled WGS sequence"/>
</dbReference>
<evidence type="ECO:0000256" key="1">
    <source>
        <dbReference type="SAM" id="MobiDB-lite"/>
    </source>
</evidence>